<dbReference type="Proteomes" id="UP001166191">
    <property type="component" value="Unassembled WGS sequence"/>
</dbReference>
<gene>
    <name evidence="2" type="ORF">KNW02_07435</name>
</gene>
<keyword evidence="3" id="KW-1185">Reference proteome</keyword>
<accession>A0ABS6AJY1</accession>
<keyword evidence="1" id="KW-0732">Signal</keyword>
<feature type="chain" id="PRO_5045206383" evidence="1">
    <location>
        <begin position="22"/>
        <end position="167"/>
    </location>
</feature>
<proteinExistence type="predicted"/>
<evidence type="ECO:0000313" key="3">
    <source>
        <dbReference type="Proteomes" id="UP001166191"/>
    </source>
</evidence>
<dbReference type="EMBL" id="JAHKNG010000009">
    <property type="protein sequence ID" value="MBU3029949.1"/>
    <property type="molecule type" value="Genomic_DNA"/>
</dbReference>
<sequence>MKTCNFLAALLVALTPVPALAQNLSPAARAMQAAAQACMVNYGAPDSLVPALKKAGFSVSPGMDAGSYDFSGAGVDGVAVPGNGETYCMIQSGQVPLDLARGIGLGLARAVFGYKSTSENGTPEGRRGPCDGLNVFAPQRLIWIHYSAAGNSGECVDNGTSSMILNM</sequence>
<organism evidence="2 3">
    <name type="scientific">Paracoccus marinaquae</name>
    <dbReference type="NCBI Taxonomy" id="2841926"/>
    <lineage>
        <taxon>Bacteria</taxon>
        <taxon>Pseudomonadati</taxon>
        <taxon>Pseudomonadota</taxon>
        <taxon>Alphaproteobacteria</taxon>
        <taxon>Rhodobacterales</taxon>
        <taxon>Paracoccaceae</taxon>
        <taxon>Paracoccus</taxon>
    </lineage>
</organism>
<protein>
    <submittedName>
        <fullName evidence="2">Uncharacterized protein</fullName>
    </submittedName>
</protein>
<reference evidence="2" key="1">
    <citation type="submission" date="2021-06" db="EMBL/GenBank/DDBJ databases">
        <title>Paracoccus bacterium XHP0099 sp. nov., isolated from the surface waters of the Yellow Sea.</title>
        <authorList>
            <person name="Xue H."/>
            <person name="Zhang D."/>
        </authorList>
    </citation>
    <scope>NUCLEOTIDE SEQUENCE</scope>
    <source>
        <strain evidence="2">XHP0099</strain>
    </source>
</reference>
<comment type="caution">
    <text evidence="2">The sequence shown here is derived from an EMBL/GenBank/DDBJ whole genome shotgun (WGS) entry which is preliminary data.</text>
</comment>
<feature type="signal peptide" evidence="1">
    <location>
        <begin position="1"/>
        <end position="21"/>
    </location>
</feature>
<dbReference type="RefSeq" id="WP_216032629.1">
    <property type="nucleotide sequence ID" value="NZ_JAHKNG010000009.1"/>
</dbReference>
<name>A0ABS6AJY1_9RHOB</name>
<evidence type="ECO:0000256" key="1">
    <source>
        <dbReference type="SAM" id="SignalP"/>
    </source>
</evidence>
<evidence type="ECO:0000313" key="2">
    <source>
        <dbReference type="EMBL" id="MBU3029949.1"/>
    </source>
</evidence>